<evidence type="ECO:0000256" key="5">
    <source>
        <dbReference type="ARBA" id="ARBA00022692"/>
    </source>
</evidence>
<keyword evidence="3 11" id="KW-1134">Transmembrane beta strand</keyword>
<evidence type="ECO:0000256" key="4">
    <source>
        <dbReference type="ARBA" id="ARBA00022496"/>
    </source>
</evidence>
<evidence type="ECO:0000259" key="15">
    <source>
        <dbReference type="Pfam" id="PF07715"/>
    </source>
</evidence>
<dbReference type="InterPro" id="IPR039426">
    <property type="entry name" value="TonB-dep_rcpt-like"/>
</dbReference>
<evidence type="ECO:0000256" key="8">
    <source>
        <dbReference type="ARBA" id="ARBA00023077"/>
    </source>
</evidence>
<evidence type="ECO:0000256" key="10">
    <source>
        <dbReference type="ARBA" id="ARBA00023237"/>
    </source>
</evidence>
<sequence>MVSINKRTILLTSAAMGCIIWVLPAQAQTASPGDAGQATRPVSEAEVGEIIVTAQKRAQSVNNVGLSITAVSGDVLASRGISDPSQLTKLVSGFNYNETANASPVYTIRGVGYQDSSIGASPAVTVYVDEVPISYSGGTLGAALDIERVEVLKGPQGTLFGGNATGGAINYIAAKPSDTFTAGVNWDFGRFATSNLTGFVGGPVSDTLSVRLSGRWLKSGSWQESYTRNDKIGEKDQLFGRIIADWEPTDKVKIQLNVNGWRDHSESQAPQLIDKVGTIPGVPLDPAFAAYPFAPEKARAADWDPTRDYRRRDSFKQVSGRLDYSASDDLTLTSISSYQVYKRYNPIDFDGTTVSVQAVTSSGTVKSFYQELRASLTLAQTGNITAGVNYQSDKIDESALTEFPAAVAQLLAGNGFIAENRQDAKTKGVFASADIPILPGLSAVGGIRYTEAKRSYSGCTRDTGDGTAAAGFNAFPPFAPLNLNIQPGECFTIQPNGQPGLFVSSLNEDNVSWRAGLNYKPDRNLLVYANISRGYKAGAYQSLGAIFSNSLSPVVQEQLTAYEIGFKAGLFDRLLQLNGAIFHYDYVDKQIRGVITDPVFGPVEALVNIPKSRVQGFELSASLRPLSGLSLSSAITLADTEVRGSFIGVTQTGASSDFNGEAFPYTPKWSGNADAEYRWALNDRLEAVVGATGSYNSATNGGFGGEALYRIRGYTLVDVRAAIEGDGGKWRAGVWGRNITNEYYWYTATRASDAGTRFAGMPATYGISLTFRY</sequence>
<keyword evidence="7" id="KW-0406">Ion transport</keyword>
<evidence type="ECO:0000256" key="12">
    <source>
        <dbReference type="RuleBase" id="RU003357"/>
    </source>
</evidence>
<dbReference type="InterPro" id="IPR000531">
    <property type="entry name" value="Beta-barrel_TonB"/>
</dbReference>
<keyword evidence="5 11" id="KW-0812">Transmembrane</keyword>
<dbReference type="Gene3D" id="2.40.170.20">
    <property type="entry name" value="TonB-dependent receptor, beta-barrel domain"/>
    <property type="match status" value="1"/>
</dbReference>
<dbReference type="PANTHER" id="PTHR32552">
    <property type="entry name" value="FERRICHROME IRON RECEPTOR-RELATED"/>
    <property type="match status" value="1"/>
</dbReference>
<feature type="domain" description="TonB-dependent receptor-like beta-barrel" evidence="14">
    <location>
        <begin position="296"/>
        <end position="739"/>
    </location>
</feature>
<keyword evidence="10 11" id="KW-0998">Cell outer membrane</keyword>
<proteinExistence type="inferred from homology"/>
<evidence type="ECO:0000256" key="1">
    <source>
        <dbReference type="ARBA" id="ARBA00004571"/>
    </source>
</evidence>
<keyword evidence="8 12" id="KW-0798">TonB box</keyword>
<evidence type="ECO:0000256" key="3">
    <source>
        <dbReference type="ARBA" id="ARBA00022452"/>
    </source>
</evidence>
<dbReference type="PROSITE" id="PS52016">
    <property type="entry name" value="TONB_DEPENDENT_REC_3"/>
    <property type="match status" value="1"/>
</dbReference>
<dbReference type="PROSITE" id="PS51257">
    <property type="entry name" value="PROKAR_LIPOPROTEIN"/>
    <property type="match status" value="1"/>
</dbReference>
<keyword evidence="2 11" id="KW-0813">Transport</keyword>
<keyword evidence="4" id="KW-0410">Iron transport</keyword>
<feature type="chain" id="PRO_5046864842" evidence="13">
    <location>
        <begin position="28"/>
        <end position="773"/>
    </location>
</feature>
<dbReference type="Pfam" id="PF07715">
    <property type="entry name" value="Plug"/>
    <property type="match status" value="1"/>
</dbReference>
<dbReference type="CDD" id="cd01347">
    <property type="entry name" value="ligand_gated_channel"/>
    <property type="match status" value="1"/>
</dbReference>
<organism evidence="16 17">
    <name type="scientific">Sphingobium xenophagum</name>
    <dbReference type="NCBI Taxonomy" id="121428"/>
    <lineage>
        <taxon>Bacteria</taxon>
        <taxon>Pseudomonadati</taxon>
        <taxon>Pseudomonadota</taxon>
        <taxon>Alphaproteobacteria</taxon>
        <taxon>Sphingomonadales</taxon>
        <taxon>Sphingomonadaceae</taxon>
        <taxon>Sphingobium</taxon>
    </lineage>
</organism>
<evidence type="ECO:0000256" key="11">
    <source>
        <dbReference type="PROSITE-ProRule" id="PRU01360"/>
    </source>
</evidence>
<name>A0ABU1X5I3_SPHXE</name>
<evidence type="ECO:0000313" key="16">
    <source>
        <dbReference type="EMBL" id="MDR7156821.1"/>
    </source>
</evidence>
<dbReference type="PANTHER" id="PTHR32552:SF81">
    <property type="entry name" value="TONB-DEPENDENT OUTER MEMBRANE RECEPTOR"/>
    <property type="match status" value="1"/>
</dbReference>
<evidence type="ECO:0000256" key="13">
    <source>
        <dbReference type="SAM" id="SignalP"/>
    </source>
</evidence>
<protein>
    <submittedName>
        <fullName evidence="16">Outer membrane receptor protein involved in Fe transport</fullName>
    </submittedName>
</protein>
<dbReference type="RefSeq" id="WP_310227354.1">
    <property type="nucleotide sequence ID" value="NZ_JAVDWV010000021.1"/>
</dbReference>
<comment type="caution">
    <text evidence="16">The sequence shown here is derived from an EMBL/GenBank/DDBJ whole genome shotgun (WGS) entry which is preliminary data.</text>
</comment>
<dbReference type="Pfam" id="PF00593">
    <property type="entry name" value="TonB_dep_Rec_b-barrel"/>
    <property type="match status" value="1"/>
</dbReference>
<feature type="domain" description="TonB-dependent receptor plug" evidence="15">
    <location>
        <begin position="63"/>
        <end position="168"/>
    </location>
</feature>
<dbReference type="SUPFAM" id="SSF56935">
    <property type="entry name" value="Porins"/>
    <property type="match status" value="1"/>
</dbReference>
<feature type="signal peptide" evidence="13">
    <location>
        <begin position="1"/>
        <end position="27"/>
    </location>
</feature>
<reference evidence="16 17" key="1">
    <citation type="submission" date="2023-07" db="EMBL/GenBank/DDBJ databases">
        <title>Sorghum-associated microbial communities from plants grown in Nebraska, USA.</title>
        <authorList>
            <person name="Schachtman D."/>
        </authorList>
    </citation>
    <scope>NUCLEOTIDE SEQUENCE [LARGE SCALE GENOMIC DNA]</scope>
    <source>
        <strain evidence="16 17">4256</strain>
    </source>
</reference>
<dbReference type="EMBL" id="JAVDWV010000021">
    <property type="protein sequence ID" value="MDR7156821.1"/>
    <property type="molecule type" value="Genomic_DNA"/>
</dbReference>
<keyword evidence="13" id="KW-0732">Signal</keyword>
<evidence type="ECO:0000256" key="9">
    <source>
        <dbReference type="ARBA" id="ARBA00023136"/>
    </source>
</evidence>
<dbReference type="InterPro" id="IPR036942">
    <property type="entry name" value="Beta-barrel_TonB_sf"/>
</dbReference>
<evidence type="ECO:0000259" key="14">
    <source>
        <dbReference type="Pfam" id="PF00593"/>
    </source>
</evidence>
<dbReference type="InterPro" id="IPR012910">
    <property type="entry name" value="Plug_dom"/>
</dbReference>
<keyword evidence="17" id="KW-1185">Reference proteome</keyword>
<accession>A0ABU1X5I3</accession>
<dbReference type="Proteomes" id="UP001267638">
    <property type="component" value="Unassembled WGS sequence"/>
</dbReference>
<keyword evidence="9 11" id="KW-0472">Membrane</keyword>
<gene>
    <name evidence="16" type="ORF">J2W40_003667</name>
</gene>
<keyword evidence="16" id="KW-0675">Receptor</keyword>
<evidence type="ECO:0000256" key="2">
    <source>
        <dbReference type="ARBA" id="ARBA00022448"/>
    </source>
</evidence>
<comment type="similarity">
    <text evidence="11 12">Belongs to the TonB-dependent receptor family.</text>
</comment>
<comment type="subcellular location">
    <subcellularLocation>
        <location evidence="1 11">Cell outer membrane</location>
        <topology evidence="1 11">Multi-pass membrane protein</topology>
    </subcellularLocation>
</comment>
<keyword evidence="6" id="KW-0408">Iron</keyword>
<evidence type="ECO:0000256" key="7">
    <source>
        <dbReference type="ARBA" id="ARBA00023065"/>
    </source>
</evidence>
<evidence type="ECO:0000256" key="6">
    <source>
        <dbReference type="ARBA" id="ARBA00023004"/>
    </source>
</evidence>
<evidence type="ECO:0000313" key="17">
    <source>
        <dbReference type="Proteomes" id="UP001267638"/>
    </source>
</evidence>